<dbReference type="InParanoid" id="A0A1D6G8K3"/>
<feature type="compositionally biased region" description="Basic and acidic residues" evidence="1">
    <location>
        <begin position="92"/>
        <end position="110"/>
    </location>
</feature>
<dbReference type="IntAct" id="A0A1D6G8K3">
    <property type="interactions" value="3"/>
</dbReference>
<reference evidence="2" key="1">
    <citation type="submission" date="2015-12" db="EMBL/GenBank/DDBJ databases">
        <title>Update maize B73 reference genome by single molecule sequencing technologies.</title>
        <authorList>
            <consortium name="Maize Genome Sequencing Project"/>
            <person name="Ware D."/>
        </authorList>
    </citation>
    <scope>NUCLEOTIDE SEQUENCE</scope>
    <source>
        <tissue evidence="2">Seedling</tissue>
    </source>
</reference>
<dbReference type="EMBL" id="CM000784">
    <property type="protein sequence ID" value="AQK99477.1"/>
    <property type="molecule type" value="Genomic_DNA"/>
</dbReference>
<protein>
    <submittedName>
        <fullName evidence="2">Uncharacterized protein</fullName>
    </submittedName>
</protein>
<feature type="compositionally biased region" description="Basic residues" evidence="1">
    <location>
        <begin position="42"/>
        <end position="51"/>
    </location>
</feature>
<gene>
    <name evidence="2" type="ORF">ZEAMMB73_Zm00001d012403</name>
</gene>
<feature type="compositionally biased region" description="Basic and acidic residues" evidence="1">
    <location>
        <begin position="171"/>
        <end position="182"/>
    </location>
</feature>
<feature type="compositionally biased region" description="Basic residues" evidence="1">
    <location>
        <begin position="76"/>
        <end position="91"/>
    </location>
</feature>
<evidence type="ECO:0000313" key="2">
    <source>
        <dbReference type="EMBL" id="AQK99477.1"/>
    </source>
</evidence>
<sequence>MTILARGKAPLRRDPSSTQGVSRLAATMTERRGKKTQALGTRQRRERRVTRSSRDQDAAAWTRAEGPGRRGSSAPHRSRRAHGAKKLGAARRWRDSAGRGRTPSREKEEQSWLESGAALEQGDRPGAHSFGQTQGATGYYCRRAERLEGGERRRGSEVPWQGLQSGAAMAEGKHRQLEKPRAMEAGSSTGELSLCAWCIYVHRGEH</sequence>
<dbReference type="AlphaFoldDB" id="A0A1D6G8K3"/>
<organism evidence="2">
    <name type="scientific">Zea mays</name>
    <name type="common">Maize</name>
    <dbReference type="NCBI Taxonomy" id="4577"/>
    <lineage>
        <taxon>Eukaryota</taxon>
        <taxon>Viridiplantae</taxon>
        <taxon>Streptophyta</taxon>
        <taxon>Embryophyta</taxon>
        <taxon>Tracheophyta</taxon>
        <taxon>Spermatophyta</taxon>
        <taxon>Magnoliopsida</taxon>
        <taxon>Liliopsida</taxon>
        <taxon>Poales</taxon>
        <taxon>Poaceae</taxon>
        <taxon>PACMAD clade</taxon>
        <taxon>Panicoideae</taxon>
        <taxon>Andropogonodae</taxon>
        <taxon>Andropogoneae</taxon>
        <taxon>Tripsacinae</taxon>
        <taxon>Zea</taxon>
    </lineage>
</organism>
<evidence type="ECO:0000256" key="1">
    <source>
        <dbReference type="SAM" id="MobiDB-lite"/>
    </source>
</evidence>
<feature type="region of interest" description="Disordered" evidence="1">
    <location>
        <begin position="1"/>
        <end position="184"/>
    </location>
</feature>
<name>A0A1D6G8K3_MAIZE</name>
<feature type="compositionally biased region" description="Basic and acidic residues" evidence="1">
    <location>
        <begin position="142"/>
        <end position="156"/>
    </location>
</feature>
<dbReference type="PaxDb" id="4577-AC195596.3_FGP005"/>
<proteinExistence type="predicted"/>
<accession>A0A1D6G8K3</accession>